<dbReference type="InParanoid" id="A0A4Q1BS20"/>
<accession>A0A4Q1BS20</accession>
<name>A0A4Q1BS20_TREME</name>
<gene>
    <name evidence="2" type="ORF">M231_01838</name>
</gene>
<feature type="signal peptide" evidence="1">
    <location>
        <begin position="1"/>
        <end position="19"/>
    </location>
</feature>
<dbReference type="AlphaFoldDB" id="A0A4Q1BS20"/>
<evidence type="ECO:0000313" key="3">
    <source>
        <dbReference type="Proteomes" id="UP000289152"/>
    </source>
</evidence>
<sequence length="279" mass="29976">MKYLAAFSLLLATAPSSLARPLSASHIIGSDKLQYYAIRLVSPHDGSSLGVISLPASNLEGNDSGDLVSYASDITKALKFGFPRAQADPLIPFEITPFREPGRGSVISSLLSVMGEHDLAPGYPHFAGLGMAHTDPDGFLSLDLPLDLSYDYMVEDPVFDHHSETLLAQAGGQDSLHNNQPFSSSDSHFDEFTGSEDELLSEPCGMPQSAIWSFEPSSKKLFARYVNSDGRSVPTKFVTGGGCQHFICLVADVHAFQDVFGEEASEVDLMATALGKLTE</sequence>
<dbReference type="OrthoDB" id="2564350at2759"/>
<feature type="chain" id="PRO_5021023794" evidence="1">
    <location>
        <begin position="20"/>
        <end position="279"/>
    </location>
</feature>
<keyword evidence="1" id="KW-0732">Signal</keyword>
<dbReference type="EMBL" id="SDIL01000014">
    <property type="protein sequence ID" value="RXK40779.1"/>
    <property type="molecule type" value="Genomic_DNA"/>
</dbReference>
<evidence type="ECO:0000256" key="1">
    <source>
        <dbReference type="SAM" id="SignalP"/>
    </source>
</evidence>
<keyword evidence="3" id="KW-1185">Reference proteome</keyword>
<dbReference type="Proteomes" id="UP000289152">
    <property type="component" value="Unassembled WGS sequence"/>
</dbReference>
<dbReference type="VEuPathDB" id="FungiDB:TREMEDRAFT_55843"/>
<comment type="caution">
    <text evidence="2">The sequence shown here is derived from an EMBL/GenBank/DDBJ whole genome shotgun (WGS) entry which is preliminary data.</text>
</comment>
<organism evidence="2 3">
    <name type="scientific">Tremella mesenterica</name>
    <name type="common">Jelly fungus</name>
    <dbReference type="NCBI Taxonomy" id="5217"/>
    <lineage>
        <taxon>Eukaryota</taxon>
        <taxon>Fungi</taxon>
        <taxon>Dikarya</taxon>
        <taxon>Basidiomycota</taxon>
        <taxon>Agaricomycotina</taxon>
        <taxon>Tremellomycetes</taxon>
        <taxon>Tremellales</taxon>
        <taxon>Tremellaceae</taxon>
        <taxon>Tremella</taxon>
    </lineage>
</organism>
<proteinExistence type="predicted"/>
<evidence type="ECO:0000313" key="2">
    <source>
        <dbReference type="EMBL" id="RXK40779.1"/>
    </source>
</evidence>
<reference evidence="2 3" key="1">
    <citation type="submission" date="2016-06" db="EMBL/GenBank/DDBJ databases">
        <title>Evolution of pathogenesis and genome organization in the Tremellales.</title>
        <authorList>
            <person name="Cuomo C."/>
            <person name="Litvintseva A."/>
            <person name="Heitman J."/>
            <person name="Chen Y."/>
            <person name="Sun S."/>
            <person name="Springer D."/>
            <person name="Dromer F."/>
            <person name="Young S."/>
            <person name="Zeng Q."/>
            <person name="Chapman S."/>
            <person name="Gujja S."/>
            <person name="Saif S."/>
            <person name="Birren B."/>
        </authorList>
    </citation>
    <scope>NUCLEOTIDE SEQUENCE [LARGE SCALE GENOMIC DNA]</scope>
    <source>
        <strain evidence="2 3">ATCC 28783</strain>
    </source>
</reference>
<protein>
    <submittedName>
        <fullName evidence="2">Uncharacterized protein</fullName>
    </submittedName>
</protein>